<name>A0A9P5YZW4_9AGAR</name>
<dbReference type="Proteomes" id="UP000807469">
    <property type="component" value="Unassembled WGS sequence"/>
</dbReference>
<dbReference type="OrthoDB" id="3364736at2759"/>
<comment type="caution">
    <text evidence="2">The sequence shown here is derived from an EMBL/GenBank/DDBJ whole genome shotgun (WGS) entry which is preliminary data.</text>
</comment>
<proteinExistence type="predicted"/>
<organism evidence="2 3">
    <name type="scientific">Pholiota conissans</name>
    <dbReference type="NCBI Taxonomy" id="109636"/>
    <lineage>
        <taxon>Eukaryota</taxon>
        <taxon>Fungi</taxon>
        <taxon>Dikarya</taxon>
        <taxon>Basidiomycota</taxon>
        <taxon>Agaricomycotina</taxon>
        <taxon>Agaricomycetes</taxon>
        <taxon>Agaricomycetidae</taxon>
        <taxon>Agaricales</taxon>
        <taxon>Agaricineae</taxon>
        <taxon>Strophariaceae</taxon>
        <taxon>Pholiota</taxon>
    </lineage>
</organism>
<reference evidence="2" key="1">
    <citation type="submission" date="2020-11" db="EMBL/GenBank/DDBJ databases">
        <authorList>
            <consortium name="DOE Joint Genome Institute"/>
            <person name="Ahrendt S."/>
            <person name="Riley R."/>
            <person name="Andreopoulos W."/>
            <person name="Labutti K."/>
            <person name="Pangilinan J."/>
            <person name="Ruiz-Duenas F.J."/>
            <person name="Barrasa J.M."/>
            <person name="Sanchez-Garcia M."/>
            <person name="Camarero S."/>
            <person name="Miyauchi S."/>
            <person name="Serrano A."/>
            <person name="Linde D."/>
            <person name="Babiker R."/>
            <person name="Drula E."/>
            <person name="Ayuso-Fernandez I."/>
            <person name="Pacheco R."/>
            <person name="Padilla G."/>
            <person name="Ferreira P."/>
            <person name="Barriuso J."/>
            <person name="Kellner H."/>
            <person name="Castanera R."/>
            <person name="Alfaro M."/>
            <person name="Ramirez L."/>
            <person name="Pisabarro A.G."/>
            <person name="Kuo A."/>
            <person name="Tritt A."/>
            <person name="Lipzen A."/>
            <person name="He G."/>
            <person name="Yan M."/>
            <person name="Ng V."/>
            <person name="Cullen D."/>
            <person name="Martin F."/>
            <person name="Rosso M.-N."/>
            <person name="Henrissat B."/>
            <person name="Hibbett D."/>
            <person name="Martinez A.T."/>
            <person name="Grigoriev I.V."/>
        </authorList>
    </citation>
    <scope>NUCLEOTIDE SEQUENCE</scope>
    <source>
        <strain evidence="2">CIRM-BRFM 674</strain>
    </source>
</reference>
<feature type="region of interest" description="Disordered" evidence="1">
    <location>
        <begin position="139"/>
        <end position="199"/>
    </location>
</feature>
<accession>A0A9P5YZW4</accession>
<protein>
    <submittedName>
        <fullName evidence="2">Uncharacterized protein</fullName>
    </submittedName>
</protein>
<keyword evidence="3" id="KW-1185">Reference proteome</keyword>
<evidence type="ECO:0000313" key="2">
    <source>
        <dbReference type="EMBL" id="KAF9478818.1"/>
    </source>
</evidence>
<gene>
    <name evidence="2" type="ORF">BDN70DRAFT_879525</name>
</gene>
<dbReference type="EMBL" id="MU155226">
    <property type="protein sequence ID" value="KAF9478818.1"/>
    <property type="molecule type" value="Genomic_DNA"/>
</dbReference>
<dbReference type="AlphaFoldDB" id="A0A9P5YZW4"/>
<evidence type="ECO:0000313" key="3">
    <source>
        <dbReference type="Proteomes" id="UP000807469"/>
    </source>
</evidence>
<evidence type="ECO:0000256" key="1">
    <source>
        <dbReference type="SAM" id="MobiDB-lite"/>
    </source>
</evidence>
<sequence>MDLLSFSSITVPISRKHQTEGLPLKAVYRDTVVGIRYFYGREDGITPVYRRFQISFLSASDASEFIALIKPVCPCRLNPTSASSFAVTPQSQLGNSIITPQVPISQANLISKNALLPNRGYPFVYTETTHMQPANVTQPGFVSSIERPPLSRSVTLSSPLRQEPYPDSEISRPTNSTRPPLQVAPNPLQASSQDLTSHRCPREPTKNTVVQEQSFISDINAVLSQRINVPSSSLPSIPSSSAPNMNPMPLNNSPATFDKQDSIAPTLAQFVEAASIYNLSDVALEQVIAEIINEEGFIQLVEKVSEMTTVRRVASV</sequence>